<comment type="similarity">
    <text evidence="1">Belongs to the Nudix hydrolase family.</text>
</comment>
<dbReference type="RefSeq" id="WP_259509661.1">
    <property type="nucleotide sequence ID" value="NZ_JANLCM010000002.1"/>
</dbReference>
<protein>
    <submittedName>
        <fullName evidence="3">NUDIX domain-containing protein</fullName>
    </submittedName>
</protein>
<dbReference type="Gene3D" id="3.90.79.10">
    <property type="entry name" value="Nucleoside Triphosphate Pyrophosphohydrolase"/>
    <property type="match status" value="1"/>
</dbReference>
<reference evidence="3" key="1">
    <citation type="submission" date="2022-08" db="EMBL/GenBank/DDBJ databases">
        <authorList>
            <person name="Deng Y."/>
            <person name="Han X.-F."/>
            <person name="Zhang Y.-Q."/>
        </authorList>
    </citation>
    <scope>NUCLEOTIDE SEQUENCE</scope>
    <source>
        <strain evidence="3">CPCC 205763</strain>
    </source>
</reference>
<proteinExistence type="inferred from homology"/>
<evidence type="ECO:0000259" key="2">
    <source>
        <dbReference type="PROSITE" id="PS51462"/>
    </source>
</evidence>
<evidence type="ECO:0000256" key="1">
    <source>
        <dbReference type="ARBA" id="ARBA00005582"/>
    </source>
</evidence>
<sequence length="173" mass="18879">MDSVEPLDDADRATRMRVLAFFEAGPAILARHPHPVHATASAFVFDAEYRQVLLCFHKKGRFWVQPGGHLEPADATVIDGALREAREETGVEPPAGTAPTIVDVDAHRLSSRFGHCTEHLDIGVAFTADPATALRANDEVEGVRWWPVDALPGDAATGLDARIAKILERLRSR</sequence>
<dbReference type="InterPro" id="IPR000086">
    <property type="entry name" value="NUDIX_hydrolase_dom"/>
</dbReference>
<dbReference type="PANTHER" id="PTHR43736">
    <property type="entry name" value="ADP-RIBOSE PYROPHOSPHATASE"/>
    <property type="match status" value="1"/>
</dbReference>
<dbReference type="SUPFAM" id="SSF55811">
    <property type="entry name" value="Nudix"/>
    <property type="match status" value="1"/>
</dbReference>
<dbReference type="InterPro" id="IPR015797">
    <property type="entry name" value="NUDIX_hydrolase-like_dom_sf"/>
</dbReference>
<evidence type="ECO:0000313" key="4">
    <source>
        <dbReference type="Proteomes" id="UP001165584"/>
    </source>
</evidence>
<dbReference type="Pfam" id="PF00293">
    <property type="entry name" value="NUDIX"/>
    <property type="match status" value="1"/>
</dbReference>
<comment type="caution">
    <text evidence="3">The sequence shown here is derived from an EMBL/GenBank/DDBJ whole genome shotgun (WGS) entry which is preliminary data.</text>
</comment>
<dbReference type="PANTHER" id="PTHR43736:SF1">
    <property type="entry name" value="DIHYDRONEOPTERIN TRIPHOSPHATE DIPHOSPHATASE"/>
    <property type="match status" value="1"/>
</dbReference>
<dbReference type="CDD" id="cd03674">
    <property type="entry name" value="NUDIX_Hydrolase"/>
    <property type="match status" value="1"/>
</dbReference>
<evidence type="ECO:0000313" key="3">
    <source>
        <dbReference type="EMBL" id="MCS5719989.1"/>
    </source>
</evidence>
<keyword evidence="4" id="KW-1185">Reference proteome</keyword>
<feature type="domain" description="Nudix hydrolase" evidence="2">
    <location>
        <begin position="35"/>
        <end position="172"/>
    </location>
</feature>
<dbReference type="PROSITE" id="PS51462">
    <property type="entry name" value="NUDIX"/>
    <property type="match status" value="1"/>
</dbReference>
<dbReference type="EMBL" id="JANLCM010000002">
    <property type="protein sequence ID" value="MCS5719989.1"/>
    <property type="molecule type" value="Genomic_DNA"/>
</dbReference>
<gene>
    <name evidence="3" type="ORF">N1027_17800</name>
</gene>
<organism evidence="3 4">
    <name type="scientific">Herbiconiux aconitum</name>
    <dbReference type="NCBI Taxonomy" id="2970913"/>
    <lineage>
        <taxon>Bacteria</taxon>
        <taxon>Bacillati</taxon>
        <taxon>Actinomycetota</taxon>
        <taxon>Actinomycetes</taxon>
        <taxon>Micrococcales</taxon>
        <taxon>Microbacteriaceae</taxon>
        <taxon>Herbiconiux</taxon>
    </lineage>
</organism>
<name>A0ABT2GYH7_9MICO</name>
<accession>A0ABT2GYH7</accession>
<dbReference type="Proteomes" id="UP001165584">
    <property type="component" value="Unassembled WGS sequence"/>
</dbReference>